<gene>
    <name evidence="1" type="ORF">CYMTET_48474</name>
</gene>
<accession>A0AAE0BTY8</accession>
<sequence length="307" mass="35588">MIKVWSNAVDDPNAQGAEDKDMPKVVIKFIPHKRRFLSGMTDQSLFDAVTTGGNGEWLEGYECLQYMAIFFVLSPNSPSDEEAEVMEDDVDDEDSTVYPEFINTVLNDIYRENERRFDATYNAHLKGKDKHGLMSAKRLQSEFHNLMDSHLQTTGNRLDNEHCIDLSYVPKSAEDMHRLFQSFLTCHKKTYSIDRMSDMHIMLDYLMTPTSSFDDKLKECEDRYEDIDWGRLLVSRNMGRSFAWNLNAPFVICINESDFTMVSWEHTVQPHFCFVPEEHVESSVNVESYIDHEASPQFRLVSSNTVQ</sequence>
<comment type="caution">
    <text evidence="1">The sequence shown here is derived from an EMBL/GenBank/DDBJ whole genome shotgun (WGS) entry which is preliminary data.</text>
</comment>
<dbReference type="AlphaFoldDB" id="A0AAE0BTY8"/>
<name>A0AAE0BTY8_9CHLO</name>
<proteinExistence type="predicted"/>
<evidence type="ECO:0000313" key="2">
    <source>
        <dbReference type="Proteomes" id="UP001190700"/>
    </source>
</evidence>
<reference evidence="1 2" key="1">
    <citation type="journal article" date="2015" name="Genome Biol. Evol.">
        <title>Comparative Genomics of a Bacterivorous Green Alga Reveals Evolutionary Causalities and Consequences of Phago-Mixotrophic Mode of Nutrition.</title>
        <authorList>
            <person name="Burns J.A."/>
            <person name="Paasch A."/>
            <person name="Narechania A."/>
            <person name="Kim E."/>
        </authorList>
    </citation>
    <scope>NUCLEOTIDE SEQUENCE [LARGE SCALE GENOMIC DNA]</scope>
    <source>
        <strain evidence="1 2">PLY_AMNH</strain>
    </source>
</reference>
<keyword evidence="2" id="KW-1185">Reference proteome</keyword>
<protein>
    <submittedName>
        <fullName evidence="1">Uncharacterized protein</fullName>
    </submittedName>
</protein>
<organism evidence="1 2">
    <name type="scientific">Cymbomonas tetramitiformis</name>
    <dbReference type="NCBI Taxonomy" id="36881"/>
    <lineage>
        <taxon>Eukaryota</taxon>
        <taxon>Viridiplantae</taxon>
        <taxon>Chlorophyta</taxon>
        <taxon>Pyramimonadophyceae</taxon>
        <taxon>Pyramimonadales</taxon>
        <taxon>Pyramimonadaceae</taxon>
        <taxon>Cymbomonas</taxon>
    </lineage>
</organism>
<evidence type="ECO:0000313" key="1">
    <source>
        <dbReference type="EMBL" id="KAK3241790.1"/>
    </source>
</evidence>
<dbReference type="Proteomes" id="UP001190700">
    <property type="component" value="Unassembled WGS sequence"/>
</dbReference>
<dbReference type="EMBL" id="LGRX02033311">
    <property type="protein sequence ID" value="KAK3241790.1"/>
    <property type="molecule type" value="Genomic_DNA"/>
</dbReference>